<dbReference type="GO" id="GO:0046982">
    <property type="term" value="F:protein heterodimerization activity"/>
    <property type="evidence" value="ECO:0007669"/>
    <property type="project" value="InterPro"/>
</dbReference>
<protein>
    <recommendedName>
        <fullName evidence="7">Centromere protein S</fullName>
    </recommendedName>
</protein>
<dbReference type="InterPro" id="IPR009072">
    <property type="entry name" value="Histone-fold"/>
</dbReference>
<dbReference type="GO" id="GO:0003677">
    <property type="term" value="F:DNA binding"/>
    <property type="evidence" value="ECO:0007669"/>
    <property type="project" value="UniProtKB-KW"/>
</dbReference>
<evidence type="ECO:0000256" key="3">
    <source>
        <dbReference type="ARBA" id="ARBA00023125"/>
    </source>
</evidence>
<evidence type="ECO:0000256" key="2">
    <source>
        <dbReference type="ARBA" id="ARBA00022763"/>
    </source>
</evidence>
<dbReference type="Gene3D" id="1.10.20.10">
    <property type="entry name" value="Histone, subunit A"/>
    <property type="match status" value="1"/>
</dbReference>
<dbReference type="Proteomes" id="UP000053237">
    <property type="component" value="Unassembled WGS sequence"/>
</dbReference>
<evidence type="ECO:0008006" key="7">
    <source>
        <dbReference type="Google" id="ProtNLM"/>
    </source>
</evidence>
<keyword evidence="3" id="KW-0238">DNA-binding</keyword>
<dbReference type="CDD" id="cd22919">
    <property type="entry name" value="HFD_CENP-S"/>
    <property type="match status" value="1"/>
</dbReference>
<dbReference type="GO" id="GO:0006281">
    <property type="term" value="P:DNA repair"/>
    <property type="evidence" value="ECO:0007669"/>
    <property type="project" value="UniProtKB-KW"/>
</dbReference>
<dbReference type="EMBL" id="CAIX01000315">
    <property type="protein sequence ID" value="CCI49576.1"/>
    <property type="molecule type" value="Genomic_DNA"/>
</dbReference>
<keyword evidence="2" id="KW-0227">DNA damage</keyword>
<evidence type="ECO:0000256" key="1">
    <source>
        <dbReference type="ARBA" id="ARBA00006612"/>
    </source>
</evidence>
<dbReference type="OrthoDB" id="1872155at2759"/>
<evidence type="ECO:0000313" key="5">
    <source>
        <dbReference type="EMBL" id="CCI49576.1"/>
    </source>
</evidence>
<dbReference type="AlphaFoldDB" id="A0A024GT92"/>
<comment type="caution">
    <text evidence="5">The sequence shown here is derived from an EMBL/GenBank/DDBJ whole genome shotgun (WGS) entry which is preliminary data.</text>
</comment>
<accession>A0A024GT92</accession>
<dbReference type="GO" id="GO:0071821">
    <property type="term" value="C:FANCM-MHF complex"/>
    <property type="evidence" value="ECO:0007669"/>
    <property type="project" value="InterPro"/>
</dbReference>
<dbReference type="STRING" id="65357.A0A024GT92"/>
<gene>
    <name evidence="5" type="ORF">BN9_109310</name>
</gene>
<dbReference type="GO" id="GO:0000712">
    <property type="term" value="P:resolution of meiotic recombination intermediates"/>
    <property type="evidence" value="ECO:0007669"/>
    <property type="project" value="TreeGrafter"/>
</dbReference>
<comment type="similarity">
    <text evidence="1">Belongs to the TAF9 family. CENP-S/MHF1 subfamily.</text>
</comment>
<dbReference type="GO" id="GO:0031297">
    <property type="term" value="P:replication fork processing"/>
    <property type="evidence" value="ECO:0007669"/>
    <property type="project" value="TreeGrafter"/>
</dbReference>
<dbReference type="Pfam" id="PF15630">
    <property type="entry name" value="CENP-S"/>
    <property type="match status" value="1"/>
</dbReference>
<dbReference type="InterPro" id="IPR029003">
    <property type="entry name" value="CENP-S/Mhf1"/>
</dbReference>
<dbReference type="PANTHER" id="PTHR22980">
    <property type="entry name" value="CORTISTATIN"/>
    <property type="match status" value="1"/>
</dbReference>
<name>A0A024GT92_9STRA</name>
<dbReference type="InParanoid" id="A0A024GT92"/>
<reference evidence="5 6" key="1">
    <citation type="submission" date="2012-05" db="EMBL/GenBank/DDBJ databases">
        <title>Recombination and specialization in a pathogen metapopulation.</title>
        <authorList>
            <person name="Gardiner A."/>
            <person name="Kemen E."/>
            <person name="Schultz-Larsen T."/>
            <person name="MacLean D."/>
            <person name="Van Oosterhout C."/>
            <person name="Jones J.D.G."/>
        </authorList>
    </citation>
    <scope>NUCLEOTIDE SEQUENCE [LARGE SCALE GENOMIC DNA]</scope>
    <source>
        <strain evidence="5 6">Ac Nc2</strain>
    </source>
</reference>
<proteinExistence type="inferred from homology"/>
<evidence type="ECO:0000256" key="4">
    <source>
        <dbReference type="ARBA" id="ARBA00023204"/>
    </source>
</evidence>
<evidence type="ECO:0000313" key="6">
    <source>
        <dbReference type="Proteomes" id="UP000053237"/>
    </source>
</evidence>
<organism evidence="5 6">
    <name type="scientific">Albugo candida</name>
    <dbReference type="NCBI Taxonomy" id="65357"/>
    <lineage>
        <taxon>Eukaryota</taxon>
        <taxon>Sar</taxon>
        <taxon>Stramenopiles</taxon>
        <taxon>Oomycota</taxon>
        <taxon>Peronosporomycetes</taxon>
        <taxon>Albuginales</taxon>
        <taxon>Albuginaceae</taxon>
        <taxon>Albugo</taxon>
    </lineage>
</organism>
<keyword evidence="6" id="KW-1185">Reference proteome</keyword>
<dbReference type="GO" id="GO:0003682">
    <property type="term" value="F:chromatin binding"/>
    <property type="evidence" value="ECO:0007669"/>
    <property type="project" value="TreeGrafter"/>
</dbReference>
<sequence>MSDTEMRESMLFAVGTICEMEDQKQCERYAETSDTEGRRKRPTTSKETLTILTDVLMRQAQLMATELQHFAHHANRKVIKSEDVLLCARRQPQITQALIAFQQTQLKKTSKKRKSLDRSELH</sequence>
<dbReference type="PANTHER" id="PTHR22980:SF0">
    <property type="entry name" value="CENTROMERE PROTEIN S"/>
    <property type="match status" value="1"/>
</dbReference>
<keyword evidence="4" id="KW-0234">DNA repair</keyword>
<dbReference type="SUPFAM" id="SSF47113">
    <property type="entry name" value="Histone-fold"/>
    <property type="match status" value="1"/>
</dbReference>